<evidence type="ECO:0000256" key="2">
    <source>
        <dbReference type="ARBA" id="ARBA00009904"/>
    </source>
</evidence>
<keyword evidence="10" id="KW-1185">Reference proteome</keyword>
<feature type="transmembrane region" description="Helical" evidence="8">
    <location>
        <begin position="458"/>
        <end position="482"/>
    </location>
</feature>
<evidence type="ECO:0000256" key="5">
    <source>
        <dbReference type="ARBA" id="ARBA00022989"/>
    </source>
</evidence>
<dbReference type="OrthoDB" id="10264220at2759"/>
<evidence type="ECO:0000256" key="6">
    <source>
        <dbReference type="ARBA" id="ARBA00023065"/>
    </source>
</evidence>
<evidence type="ECO:0000256" key="7">
    <source>
        <dbReference type="ARBA" id="ARBA00023136"/>
    </source>
</evidence>
<feature type="non-terminal residue" evidence="9">
    <location>
        <position position="485"/>
    </location>
</feature>
<feature type="transmembrane region" description="Helical" evidence="8">
    <location>
        <begin position="316"/>
        <end position="335"/>
    </location>
</feature>
<dbReference type="EMBL" id="UYWW01005446">
    <property type="protein sequence ID" value="VDM14146.1"/>
    <property type="molecule type" value="Genomic_DNA"/>
</dbReference>
<dbReference type="GO" id="GO:0016471">
    <property type="term" value="C:vacuolar proton-transporting V-type ATPase complex"/>
    <property type="evidence" value="ECO:0007669"/>
    <property type="project" value="TreeGrafter"/>
</dbReference>
<dbReference type="PANTHER" id="PTHR11629:SF73">
    <property type="entry name" value="V-TYPE PROTON ATPASE 116 KDA SUBUNIT A 2"/>
    <property type="match status" value="1"/>
</dbReference>
<reference evidence="9 10" key="1">
    <citation type="submission" date="2018-11" db="EMBL/GenBank/DDBJ databases">
        <authorList>
            <consortium name="Pathogen Informatics"/>
        </authorList>
    </citation>
    <scope>NUCLEOTIDE SEQUENCE [LARGE SCALE GENOMIC DNA]</scope>
</reference>
<evidence type="ECO:0000256" key="8">
    <source>
        <dbReference type="RuleBase" id="RU361189"/>
    </source>
</evidence>
<feature type="transmembrane region" description="Helical" evidence="8">
    <location>
        <begin position="200"/>
        <end position="224"/>
    </location>
</feature>
<proteinExistence type="inferred from homology"/>
<keyword evidence="7 8" id="KW-0472">Membrane</keyword>
<organism evidence="9 10">
    <name type="scientific">Wuchereria bancrofti</name>
    <dbReference type="NCBI Taxonomy" id="6293"/>
    <lineage>
        <taxon>Eukaryota</taxon>
        <taxon>Metazoa</taxon>
        <taxon>Ecdysozoa</taxon>
        <taxon>Nematoda</taxon>
        <taxon>Chromadorea</taxon>
        <taxon>Rhabditida</taxon>
        <taxon>Spirurina</taxon>
        <taxon>Spiruromorpha</taxon>
        <taxon>Filarioidea</taxon>
        <taxon>Onchocercidae</taxon>
        <taxon>Wuchereria</taxon>
    </lineage>
</organism>
<dbReference type="GO" id="GO:0046961">
    <property type="term" value="F:proton-transporting ATPase activity, rotational mechanism"/>
    <property type="evidence" value="ECO:0007669"/>
    <property type="project" value="InterPro"/>
</dbReference>
<keyword evidence="5 8" id="KW-1133">Transmembrane helix</keyword>
<dbReference type="AlphaFoldDB" id="A0A3P7E475"/>
<feature type="transmembrane region" description="Helical" evidence="8">
    <location>
        <begin position="74"/>
        <end position="97"/>
    </location>
</feature>
<keyword evidence="4 8" id="KW-0812">Transmembrane</keyword>
<comment type="function">
    <text evidence="8">Essential component of the vacuolar proton pump (V-ATPase), a multimeric enzyme that catalyzes the translocation of protons across the membranes. Required for assembly and activity of the V-ATPase.</text>
</comment>
<dbReference type="InterPro" id="IPR002490">
    <property type="entry name" value="V-ATPase_116kDa_su"/>
</dbReference>
<gene>
    <name evidence="9" type="ORF">WBA_LOCUS7532</name>
</gene>
<evidence type="ECO:0000313" key="9">
    <source>
        <dbReference type="EMBL" id="VDM14146.1"/>
    </source>
</evidence>
<evidence type="ECO:0000256" key="3">
    <source>
        <dbReference type="ARBA" id="ARBA00022448"/>
    </source>
</evidence>
<dbReference type="Proteomes" id="UP000270924">
    <property type="component" value="Unassembled WGS sequence"/>
</dbReference>
<keyword evidence="8" id="KW-0375">Hydrogen ion transport</keyword>
<dbReference type="GO" id="GO:0033179">
    <property type="term" value="C:proton-transporting V-type ATPase, V0 domain"/>
    <property type="evidence" value="ECO:0007669"/>
    <property type="project" value="InterPro"/>
</dbReference>
<comment type="subcellular location">
    <subcellularLocation>
        <location evidence="1">Membrane</location>
        <topology evidence="1">Multi-pass membrane protein</topology>
    </subcellularLocation>
</comment>
<dbReference type="GO" id="GO:0051117">
    <property type="term" value="F:ATPase binding"/>
    <property type="evidence" value="ECO:0007669"/>
    <property type="project" value="TreeGrafter"/>
</dbReference>
<dbReference type="Pfam" id="PF01496">
    <property type="entry name" value="V_ATPase_I"/>
    <property type="match status" value="2"/>
</dbReference>
<protein>
    <recommendedName>
        <fullName evidence="8">V-type proton ATPase subunit a</fullName>
    </recommendedName>
</protein>
<dbReference type="PANTHER" id="PTHR11629">
    <property type="entry name" value="VACUOLAR PROTON ATPASES"/>
    <property type="match status" value="1"/>
</dbReference>
<evidence type="ECO:0000313" key="10">
    <source>
        <dbReference type="Proteomes" id="UP000270924"/>
    </source>
</evidence>
<accession>A0A3P7E475</accession>
<dbReference type="GO" id="GO:0005886">
    <property type="term" value="C:plasma membrane"/>
    <property type="evidence" value="ECO:0007669"/>
    <property type="project" value="TreeGrafter"/>
</dbReference>
<evidence type="ECO:0000256" key="4">
    <source>
        <dbReference type="ARBA" id="ARBA00022692"/>
    </source>
</evidence>
<dbReference type="GO" id="GO:0007035">
    <property type="term" value="P:vacuolar acidification"/>
    <property type="evidence" value="ECO:0007669"/>
    <property type="project" value="TreeGrafter"/>
</dbReference>
<feature type="transmembrane region" description="Helical" evidence="8">
    <location>
        <begin position="236"/>
        <end position="259"/>
    </location>
</feature>
<dbReference type="InParanoid" id="A0A3P7E475"/>
<keyword evidence="3 8" id="KW-0813">Transport</keyword>
<keyword evidence="6 8" id="KW-0406">Ion transport</keyword>
<comment type="similarity">
    <text evidence="2 8">Belongs to the V-ATPase 116 kDa subunit family.</text>
</comment>
<sequence>MNHSVQLLQRTFCSNAEIESWDSQSILMHKEIMIDLPPSRSYMHDSGPYWFGVDPVWNLAENRLNFSNSLKMKLSVILGIAQMTFGVFLSLLNYMYLMNHSVQLLQRTFCSNAEIESWDSQSILMHKEIMIDLPPSRSYMHDSGPYWFGVDPVWNLAENRLNFSNSLKMKLSVILGIAQMTFGVFLSLLNYIYFKSKIEIYTVFIPQILFMLCIFIYLCVQIVIKWLFFWVQEEYIFGLLYPGSNCAPSLLIGLINMFMFKYRRLGFLNESKIVSQNDGHVTYENWPDCYLSQWYPGQACIFLIIFSQISKSTLEAILVIIAVICVPVMLFGKPIHFLLHRKKRNVVSDNAVIWMNQENEKAEITLNENGSGLNKKDWEETISDNECEEESFGDVMVHQAIHTIEYVLGCVSHTASYLRLWALSLAHAQLSEVLWEMVLVQAFSISGIAGYIAAYLVFFAFGVLTISILVLMEGLSAFLHALRLH</sequence>
<name>A0A3P7E475_WUCBA</name>
<feature type="transmembrane region" description="Helical" evidence="8">
    <location>
        <begin position="171"/>
        <end position="193"/>
    </location>
</feature>
<evidence type="ECO:0000256" key="1">
    <source>
        <dbReference type="ARBA" id="ARBA00004141"/>
    </source>
</evidence>